<dbReference type="Pfam" id="PF07949">
    <property type="entry name" value="YbbR"/>
    <property type="match status" value="2"/>
</dbReference>
<gene>
    <name evidence="3" type="ORF">HMPREF0860_0248</name>
    <name evidence="2" type="ORF">HMPREF1325_0211</name>
</gene>
<dbReference type="InterPro" id="IPR053154">
    <property type="entry name" value="c-di-AMP_regulator"/>
</dbReference>
<comment type="caution">
    <text evidence="2">The sequence shown here is derived from an EMBL/GenBank/DDBJ whole genome shotgun (WGS) entry which is preliminary data.</text>
</comment>
<dbReference type="Proteomes" id="UP000016412">
    <property type="component" value="Unassembled WGS sequence"/>
</dbReference>
<organism evidence="2 4">
    <name type="scientific">Treponema socranskii subsp. socranskii VPI DR56BR1116 = ATCC 35536</name>
    <dbReference type="NCBI Taxonomy" id="1125725"/>
    <lineage>
        <taxon>Bacteria</taxon>
        <taxon>Pseudomonadati</taxon>
        <taxon>Spirochaetota</taxon>
        <taxon>Spirochaetia</taxon>
        <taxon>Spirochaetales</taxon>
        <taxon>Treponemataceae</taxon>
        <taxon>Treponema</taxon>
    </lineage>
</organism>
<dbReference type="PATRIC" id="fig|1125725.3.peg.172"/>
<dbReference type="EMBL" id="AVQI01000080">
    <property type="protein sequence ID" value="ERJ98496.1"/>
    <property type="molecule type" value="Genomic_DNA"/>
</dbReference>
<reference evidence="4 5" key="1">
    <citation type="submission" date="2013-08" db="EMBL/GenBank/DDBJ databases">
        <authorList>
            <person name="Durkin A.S."/>
            <person name="Haft D.R."/>
            <person name="McCorrison J."/>
            <person name="Torralba M."/>
            <person name="Gillis M."/>
            <person name="Haft D.H."/>
            <person name="Methe B."/>
            <person name="Sutton G."/>
            <person name="Nelson K.E."/>
        </authorList>
    </citation>
    <scope>NUCLEOTIDE SEQUENCE [LARGE SCALE GENOMIC DNA]</scope>
    <source>
        <strain evidence="3 5">ATCC 35536</strain>
        <strain evidence="2 4">VPI DR56BR1116</strain>
    </source>
</reference>
<keyword evidence="5" id="KW-1185">Reference proteome</keyword>
<dbReference type="EMBL" id="AUZJ01000004">
    <property type="protein sequence ID" value="ERF61807.1"/>
    <property type="molecule type" value="Genomic_DNA"/>
</dbReference>
<dbReference type="InterPro" id="IPR012505">
    <property type="entry name" value="YbbR"/>
</dbReference>
<feature type="transmembrane region" description="Helical" evidence="1">
    <location>
        <begin position="14"/>
        <end position="36"/>
    </location>
</feature>
<keyword evidence="1" id="KW-1133">Transmembrane helix</keyword>
<accession>U2KJ18</accession>
<keyword evidence="1" id="KW-0812">Transmembrane</keyword>
<sequence length="320" mass="35310">MKVKRLFETIMENWPAKVICFGLALVLYLVHITSLLDRKTYTVPLKVVADGGMYPMSDYPEYVRITVRSTAENIAETLQSDFKATLDLTKYEQEGSFSVPVSVYLAPKLLLMDPFEIKLNPESVSVRLEEKTLKYVSVAPSLSGEVQHGYVVTKMSVEPATVEITGPRRAVGETKQVYTSAIDVTALAASKTFEASLQNINSLLAINPAKSYTVRIEVAEEALVKKFTDVPVQLLFLPESFEAEGESPKISFDVAGTVPTLEDYELSDGAVYADCSAIDRAGTYDLPVYITLPSYFQIENQSAETVSVTISARREAQAED</sequence>
<dbReference type="PANTHER" id="PTHR37804">
    <property type="entry name" value="CDAA REGULATORY PROTEIN CDAR"/>
    <property type="match status" value="1"/>
</dbReference>
<evidence type="ECO:0000313" key="4">
    <source>
        <dbReference type="Proteomes" id="UP000016412"/>
    </source>
</evidence>
<dbReference type="OrthoDB" id="356399at2"/>
<dbReference type="STRING" id="1125725.HMPREF1325_0211"/>
<proteinExistence type="predicted"/>
<keyword evidence="1" id="KW-0472">Membrane</keyword>
<protein>
    <submittedName>
        <fullName evidence="2">YbbR-like protein</fullName>
    </submittedName>
</protein>
<name>U2KJ18_TRESO</name>
<dbReference type="eggNOG" id="COG4856">
    <property type="taxonomic scope" value="Bacteria"/>
</dbReference>
<dbReference type="RefSeq" id="WP_021329233.1">
    <property type="nucleotide sequence ID" value="NZ_AUZJ01000004.1"/>
</dbReference>
<dbReference type="Gene3D" id="2.170.120.30">
    <property type="match status" value="2"/>
</dbReference>
<evidence type="ECO:0000313" key="3">
    <source>
        <dbReference type="EMBL" id="ERJ98496.1"/>
    </source>
</evidence>
<evidence type="ECO:0000256" key="1">
    <source>
        <dbReference type="SAM" id="Phobius"/>
    </source>
</evidence>
<dbReference type="AlphaFoldDB" id="U2KJ18"/>
<dbReference type="Gene3D" id="2.170.120.40">
    <property type="entry name" value="YbbR-like domain"/>
    <property type="match status" value="1"/>
</dbReference>
<dbReference type="PANTHER" id="PTHR37804:SF1">
    <property type="entry name" value="CDAA REGULATORY PROTEIN CDAR"/>
    <property type="match status" value="1"/>
</dbReference>
<evidence type="ECO:0000313" key="5">
    <source>
        <dbReference type="Proteomes" id="UP000016646"/>
    </source>
</evidence>
<dbReference type="Proteomes" id="UP000016646">
    <property type="component" value="Unassembled WGS sequence"/>
</dbReference>
<evidence type="ECO:0000313" key="2">
    <source>
        <dbReference type="EMBL" id="ERF61807.1"/>
    </source>
</evidence>